<sequence>MTPLSNQQRLHLINTQQIHEARMAAYRHAQDYAYGMRWKQVRGAEYLFRQHDRRGNGKLLGRRSPETEKTLERFLEGKARAQERLAGLDAQLAEQARLNKALRLARVPRVVARILRLLEERDLLGAFSVLGTQALYAYEAAGGAQFLLELLASGDIDLLYDTRRQLTLTSTRLDGEGLLGLLKKADRSFELVRKRGFRAANAGQFMVDLIVAPRSMRDSEPVTFSEGDLVASEVPGLQWLINAPKLDAVAIDEDGFPAPMRAPDPRAFALHKAWLSQQPERDPVKKPRDLAQARAVAQLVREAMPHLSFDEAMISLHGDVRAMRRLLDV</sequence>
<evidence type="ECO:0000313" key="3">
    <source>
        <dbReference type="Proteomes" id="UP000662914"/>
    </source>
</evidence>
<dbReference type="EMBL" id="AP021857">
    <property type="protein sequence ID" value="BBO19895.1"/>
    <property type="molecule type" value="Genomic_DNA"/>
</dbReference>
<dbReference type="InterPro" id="IPR058575">
    <property type="entry name" value="NTP_transf_8_dom"/>
</dbReference>
<reference evidence="2" key="1">
    <citation type="journal article" name="DNA Res.">
        <title>The physiological potential of anammox bacteria as revealed by their core genome structure.</title>
        <authorList>
            <person name="Okubo T."/>
            <person name="Toyoda A."/>
            <person name="Fukuhara K."/>
            <person name="Uchiyama I."/>
            <person name="Harigaya Y."/>
            <person name="Kuroiwa M."/>
            <person name="Suzuki T."/>
            <person name="Murakami Y."/>
            <person name="Suwa Y."/>
            <person name="Takami H."/>
        </authorList>
    </citation>
    <scope>NUCLEOTIDE SEQUENCE</scope>
    <source>
        <strain evidence="2">317325-3</strain>
    </source>
</reference>
<proteinExistence type="predicted"/>
<protein>
    <recommendedName>
        <fullName evidence="1">Nucleotidyltransferase-like domain-containing protein</fullName>
    </recommendedName>
</protein>
<dbReference type="Proteomes" id="UP000662914">
    <property type="component" value="Chromosome"/>
</dbReference>
<feature type="domain" description="Nucleotidyltransferase-like" evidence="1">
    <location>
        <begin position="110"/>
        <end position="313"/>
    </location>
</feature>
<name>A0A809R6G4_9PROT</name>
<accession>A0A809R6G4</accession>
<evidence type="ECO:0000313" key="2">
    <source>
        <dbReference type="EMBL" id="BBO19895.1"/>
    </source>
</evidence>
<dbReference type="AlphaFoldDB" id="A0A809R6G4"/>
<organism evidence="2 3">
    <name type="scientific">Candidatus Desulfobacillus denitrificans</name>
    <dbReference type="NCBI Taxonomy" id="2608985"/>
    <lineage>
        <taxon>Bacteria</taxon>
        <taxon>Pseudomonadati</taxon>
        <taxon>Pseudomonadota</taxon>
        <taxon>Betaproteobacteria</taxon>
        <taxon>Candidatus Desulfobacillus</taxon>
    </lineage>
</organism>
<dbReference type="Pfam" id="PF12281">
    <property type="entry name" value="NTP_transf_8"/>
    <property type="match status" value="1"/>
</dbReference>
<dbReference type="KEGG" id="ddz:DSYM_05940"/>
<gene>
    <name evidence="2" type="ORF">DSYM_05940</name>
</gene>
<evidence type="ECO:0000259" key="1">
    <source>
        <dbReference type="Pfam" id="PF12281"/>
    </source>
</evidence>